<organism evidence="2 3">
    <name type="scientific">Brassica rapa subsp. trilocularis</name>
    <dbReference type="NCBI Taxonomy" id="1813537"/>
    <lineage>
        <taxon>Eukaryota</taxon>
        <taxon>Viridiplantae</taxon>
        <taxon>Streptophyta</taxon>
        <taxon>Embryophyta</taxon>
        <taxon>Tracheophyta</taxon>
        <taxon>Spermatophyta</taxon>
        <taxon>Magnoliopsida</taxon>
        <taxon>eudicotyledons</taxon>
        <taxon>Gunneridae</taxon>
        <taxon>Pentapetalae</taxon>
        <taxon>rosids</taxon>
        <taxon>malvids</taxon>
        <taxon>Brassicales</taxon>
        <taxon>Brassicaceae</taxon>
        <taxon>Brassiceae</taxon>
        <taxon>Brassica</taxon>
    </lineage>
</organism>
<feature type="transmembrane region" description="Helical" evidence="1">
    <location>
        <begin position="6"/>
        <end position="24"/>
    </location>
</feature>
<sequence>MKLDTFLAFMSFLASSLWMAYGLLSHDLFLAYKDKEAPITTMVMIKWDNEKNECSLEFVLDVGNDGDANEKKFNNAC</sequence>
<keyword evidence="1" id="KW-0812">Transmembrane</keyword>
<name>A0ABQ7N1G0_BRACM</name>
<dbReference type="Proteomes" id="UP000823674">
    <property type="component" value="Chromosome A03"/>
</dbReference>
<comment type="caution">
    <text evidence="2">The sequence shown here is derived from an EMBL/GenBank/DDBJ whole genome shotgun (WGS) entry which is preliminary data.</text>
</comment>
<proteinExistence type="predicted"/>
<evidence type="ECO:0000256" key="1">
    <source>
        <dbReference type="SAM" id="Phobius"/>
    </source>
</evidence>
<keyword evidence="3" id="KW-1185">Reference proteome</keyword>
<gene>
    <name evidence="2" type="primary">A03p015870.1_BraROA</name>
    <name evidence="2" type="ORF">IGI04_010019</name>
</gene>
<protein>
    <submittedName>
        <fullName evidence="2">Uncharacterized protein</fullName>
    </submittedName>
</protein>
<keyword evidence="1" id="KW-1133">Transmembrane helix</keyword>
<keyword evidence="1" id="KW-0472">Membrane</keyword>
<evidence type="ECO:0000313" key="3">
    <source>
        <dbReference type="Proteomes" id="UP000823674"/>
    </source>
</evidence>
<accession>A0ABQ7N1G0</accession>
<dbReference type="EMBL" id="JADBGQ010000003">
    <property type="protein sequence ID" value="KAG5403900.1"/>
    <property type="molecule type" value="Genomic_DNA"/>
</dbReference>
<reference evidence="2 3" key="1">
    <citation type="submission" date="2021-03" db="EMBL/GenBank/DDBJ databases">
        <authorList>
            <person name="King G.J."/>
            <person name="Bancroft I."/>
            <person name="Baten A."/>
            <person name="Bloomfield J."/>
            <person name="Borpatragohain P."/>
            <person name="He Z."/>
            <person name="Irish N."/>
            <person name="Irwin J."/>
            <person name="Liu K."/>
            <person name="Mauleon R.P."/>
            <person name="Moore J."/>
            <person name="Morris R."/>
            <person name="Ostergaard L."/>
            <person name="Wang B."/>
            <person name="Wells R."/>
        </authorList>
    </citation>
    <scope>NUCLEOTIDE SEQUENCE [LARGE SCALE GENOMIC DNA]</scope>
    <source>
        <strain evidence="2">R-o-18</strain>
        <tissue evidence="2">Leaf</tissue>
    </source>
</reference>
<evidence type="ECO:0000313" key="2">
    <source>
        <dbReference type="EMBL" id="KAG5403900.1"/>
    </source>
</evidence>